<evidence type="ECO:0000313" key="3">
    <source>
        <dbReference type="Proteomes" id="UP001231189"/>
    </source>
</evidence>
<accession>A0AAD8WSK9</accession>
<sequence>MKKNCSKDGSKFLHDAGEGMEIEQVAQKGSIVELQQDPGFDSTADPSQKKISKASTGVPVDDAHVDDAPMDHYPMDDIMEKTNCELHQSMKNISMKVAVGFALTCEPGAR</sequence>
<dbReference type="EMBL" id="JAUUTY010000002">
    <property type="protein sequence ID" value="KAK1679472.1"/>
    <property type="molecule type" value="Genomic_DNA"/>
</dbReference>
<feature type="region of interest" description="Disordered" evidence="1">
    <location>
        <begin position="29"/>
        <end position="74"/>
    </location>
</feature>
<dbReference type="AlphaFoldDB" id="A0AAD8WSK9"/>
<dbReference type="Proteomes" id="UP001231189">
    <property type="component" value="Unassembled WGS sequence"/>
</dbReference>
<reference evidence="2" key="1">
    <citation type="submission" date="2023-07" db="EMBL/GenBank/DDBJ databases">
        <title>A chromosome-level genome assembly of Lolium multiflorum.</title>
        <authorList>
            <person name="Chen Y."/>
            <person name="Copetti D."/>
            <person name="Kolliker R."/>
            <person name="Studer B."/>
        </authorList>
    </citation>
    <scope>NUCLEOTIDE SEQUENCE</scope>
    <source>
        <strain evidence="2">02402/16</strain>
        <tissue evidence="2">Leaf</tissue>
    </source>
</reference>
<protein>
    <submittedName>
        <fullName evidence="2">Uncharacterized protein</fullName>
    </submittedName>
</protein>
<evidence type="ECO:0000256" key="1">
    <source>
        <dbReference type="SAM" id="MobiDB-lite"/>
    </source>
</evidence>
<organism evidence="2 3">
    <name type="scientific">Lolium multiflorum</name>
    <name type="common">Italian ryegrass</name>
    <name type="synonym">Lolium perenne subsp. multiflorum</name>
    <dbReference type="NCBI Taxonomy" id="4521"/>
    <lineage>
        <taxon>Eukaryota</taxon>
        <taxon>Viridiplantae</taxon>
        <taxon>Streptophyta</taxon>
        <taxon>Embryophyta</taxon>
        <taxon>Tracheophyta</taxon>
        <taxon>Spermatophyta</taxon>
        <taxon>Magnoliopsida</taxon>
        <taxon>Liliopsida</taxon>
        <taxon>Poales</taxon>
        <taxon>Poaceae</taxon>
        <taxon>BOP clade</taxon>
        <taxon>Pooideae</taxon>
        <taxon>Poodae</taxon>
        <taxon>Poeae</taxon>
        <taxon>Poeae Chloroplast Group 2 (Poeae type)</taxon>
        <taxon>Loliodinae</taxon>
        <taxon>Loliinae</taxon>
        <taxon>Lolium</taxon>
    </lineage>
</organism>
<comment type="caution">
    <text evidence="2">The sequence shown here is derived from an EMBL/GenBank/DDBJ whole genome shotgun (WGS) entry which is preliminary data.</text>
</comment>
<gene>
    <name evidence="2" type="ORF">QYE76_040320</name>
</gene>
<keyword evidence="3" id="KW-1185">Reference proteome</keyword>
<evidence type="ECO:0000313" key="2">
    <source>
        <dbReference type="EMBL" id="KAK1679472.1"/>
    </source>
</evidence>
<feature type="compositionally biased region" description="Basic and acidic residues" evidence="1">
    <location>
        <begin position="61"/>
        <end position="74"/>
    </location>
</feature>
<proteinExistence type="predicted"/>
<name>A0AAD8WSK9_LOLMU</name>